<name>A0A132BBY1_MOLSC</name>
<dbReference type="KEGG" id="psco:LY89DRAFT_740843"/>
<feature type="signal peptide" evidence="3">
    <location>
        <begin position="1"/>
        <end position="27"/>
    </location>
</feature>
<keyword evidence="3" id="KW-0732">Signal</keyword>
<keyword evidence="6" id="KW-1185">Reference proteome</keyword>
<dbReference type="AlphaFoldDB" id="A0A132BBY1"/>
<dbReference type="InParanoid" id="A0A132BBY1"/>
<evidence type="ECO:0000256" key="3">
    <source>
        <dbReference type="RuleBase" id="RU361235"/>
    </source>
</evidence>
<accession>A0A132BBY1</accession>
<dbReference type="STRING" id="149040.A0A132BBY1"/>
<organism evidence="5 6">
    <name type="scientific">Mollisia scopiformis</name>
    <name type="common">Conifer needle endophyte fungus</name>
    <name type="synonym">Phialocephala scopiformis</name>
    <dbReference type="NCBI Taxonomy" id="149040"/>
    <lineage>
        <taxon>Eukaryota</taxon>
        <taxon>Fungi</taxon>
        <taxon>Dikarya</taxon>
        <taxon>Ascomycota</taxon>
        <taxon>Pezizomycotina</taxon>
        <taxon>Leotiomycetes</taxon>
        <taxon>Helotiales</taxon>
        <taxon>Mollisiaceae</taxon>
        <taxon>Mollisia</taxon>
    </lineage>
</organism>
<dbReference type="PANTHER" id="PTHR11559">
    <property type="entry name" value="CARBOXYLESTERASE"/>
    <property type="match status" value="1"/>
</dbReference>
<dbReference type="InterPro" id="IPR029058">
    <property type="entry name" value="AB_hydrolase_fold"/>
</dbReference>
<dbReference type="Gene3D" id="3.40.50.1820">
    <property type="entry name" value="alpha/beta hydrolase"/>
    <property type="match status" value="2"/>
</dbReference>
<gene>
    <name evidence="5" type="ORF">LY89DRAFT_740843</name>
</gene>
<proteinExistence type="inferred from homology"/>
<dbReference type="EC" id="3.1.1.-" evidence="3"/>
<dbReference type="EMBL" id="KQ947431">
    <property type="protein sequence ID" value="KUJ09773.1"/>
    <property type="molecule type" value="Genomic_DNA"/>
</dbReference>
<dbReference type="SUPFAM" id="SSF53474">
    <property type="entry name" value="alpha/beta-Hydrolases"/>
    <property type="match status" value="1"/>
</dbReference>
<dbReference type="Proteomes" id="UP000070700">
    <property type="component" value="Unassembled WGS sequence"/>
</dbReference>
<dbReference type="Pfam" id="PF00135">
    <property type="entry name" value="COesterase"/>
    <property type="match status" value="1"/>
</dbReference>
<sequence length="516" mass="55264">MMLSSSLPPIIGPLLFTASLFYTSTNAVSLTVDTTVGTVYGLINGSNPNVAQFLGIPYAEPPVGQLRWAPPVPKSPVGVIDATYFGPSCPQVIATAQSDPNVYTVDSRDFLIYGPTSEDCLRLSVWKPATTPSNADLPVIMFFYGGGLSTGGMAINYQIPTRWVERSQSHIAVVFKFLSSQRLWLSQCAGLNQTEQNLGLLDQRLAVEWVQANIASFGGDPSRITIWGQSAGAESVNYYQFAHPDDPIVAGVICDSGTALPISFAVSPSTSGLYTDFTLLAGHLGCGNLSATAELACMRNVSADTIEGFLTSYTGTPTLSFGAIADNKTVFANYTQLFNEGMTAKMPTIFGSNNNEGGSLGVWFENGTAENYTNANTITLSILCAAEQSAILRYPHNATTYRYYYAGNFTNISPQSWEDAYHSSELPLVMGTYGITHGPSSAFEEAVSVVMQDLWLAFMTDPENGPPAQGWPVWSPDGSVIEFGREDLVTQLLPNSMFPSLCTSEGTAMAGGVPPL</sequence>
<dbReference type="GeneID" id="28830371"/>
<dbReference type="GO" id="GO:0016787">
    <property type="term" value="F:hydrolase activity"/>
    <property type="evidence" value="ECO:0007669"/>
    <property type="project" value="UniProtKB-KW"/>
</dbReference>
<feature type="chain" id="PRO_5007229981" description="Carboxylic ester hydrolase" evidence="3">
    <location>
        <begin position="28"/>
        <end position="516"/>
    </location>
</feature>
<dbReference type="OrthoDB" id="408631at2759"/>
<protein>
    <recommendedName>
        <fullName evidence="3">Carboxylic ester hydrolase</fullName>
        <ecNumber evidence="3">3.1.1.-</ecNumber>
    </recommendedName>
</protein>
<keyword evidence="2 3" id="KW-0378">Hydrolase</keyword>
<feature type="domain" description="Carboxylesterase type B" evidence="4">
    <location>
        <begin position="30"/>
        <end position="361"/>
    </location>
</feature>
<comment type="similarity">
    <text evidence="1 3">Belongs to the type-B carboxylesterase/lipase family.</text>
</comment>
<dbReference type="ESTHER" id="9helo-a0a132bby1">
    <property type="family name" value="Fungal_carboxylesterase_lipase"/>
</dbReference>
<evidence type="ECO:0000259" key="4">
    <source>
        <dbReference type="Pfam" id="PF00135"/>
    </source>
</evidence>
<evidence type="ECO:0000313" key="5">
    <source>
        <dbReference type="EMBL" id="KUJ09773.1"/>
    </source>
</evidence>
<evidence type="ECO:0000313" key="6">
    <source>
        <dbReference type="Proteomes" id="UP000070700"/>
    </source>
</evidence>
<evidence type="ECO:0000256" key="2">
    <source>
        <dbReference type="ARBA" id="ARBA00022801"/>
    </source>
</evidence>
<dbReference type="InterPro" id="IPR050309">
    <property type="entry name" value="Type-B_Carboxylest/Lipase"/>
</dbReference>
<dbReference type="InterPro" id="IPR019826">
    <property type="entry name" value="Carboxylesterase_B_AS"/>
</dbReference>
<dbReference type="RefSeq" id="XP_018064128.1">
    <property type="nucleotide sequence ID" value="XM_018220645.1"/>
</dbReference>
<reference evidence="5 6" key="1">
    <citation type="submission" date="2015-10" db="EMBL/GenBank/DDBJ databases">
        <title>Full genome of DAOMC 229536 Phialocephala scopiformis, a fungal endophyte of spruce producing the potent anti-insectan compound rugulosin.</title>
        <authorList>
            <consortium name="DOE Joint Genome Institute"/>
            <person name="Walker A.K."/>
            <person name="Frasz S.L."/>
            <person name="Seifert K.A."/>
            <person name="Miller J.D."/>
            <person name="Mondo S.J."/>
            <person name="Labutti K."/>
            <person name="Lipzen A."/>
            <person name="Dockter R."/>
            <person name="Kennedy M."/>
            <person name="Grigoriev I.V."/>
            <person name="Spatafora J.W."/>
        </authorList>
    </citation>
    <scope>NUCLEOTIDE SEQUENCE [LARGE SCALE GENOMIC DNA]</scope>
    <source>
        <strain evidence="5 6">CBS 120377</strain>
    </source>
</reference>
<dbReference type="PROSITE" id="PS00122">
    <property type="entry name" value="CARBOXYLESTERASE_B_1"/>
    <property type="match status" value="1"/>
</dbReference>
<evidence type="ECO:0000256" key="1">
    <source>
        <dbReference type="ARBA" id="ARBA00005964"/>
    </source>
</evidence>
<dbReference type="InterPro" id="IPR002018">
    <property type="entry name" value="CarbesteraseB"/>
</dbReference>